<dbReference type="PANTHER" id="PTHR43792:SF1">
    <property type="entry name" value="N-ACETYLTRANSFERASE DOMAIN-CONTAINING PROTEIN"/>
    <property type="match status" value="1"/>
</dbReference>
<dbReference type="SUPFAM" id="SSF55729">
    <property type="entry name" value="Acyl-CoA N-acyltransferases (Nat)"/>
    <property type="match status" value="1"/>
</dbReference>
<protein>
    <recommendedName>
        <fullName evidence="1">N-acetyltransferase domain-containing protein</fullName>
    </recommendedName>
</protein>
<dbReference type="InterPro" id="IPR000182">
    <property type="entry name" value="GNAT_dom"/>
</dbReference>
<accession>A0A0U2VBI4</accession>
<dbReference type="RefSeq" id="WP_058374967.1">
    <property type="nucleotide sequence ID" value="NZ_CP011035.1"/>
</dbReference>
<feature type="domain" description="N-acetyltransferase" evidence="1">
    <location>
        <begin position="9"/>
        <end position="147"/>
    </location>
</feature>
<name>A0A0U2VBI4_9GAMM</name>
<dbReference type="InterPro" id="IPR051531">
    <property type="entry name" value="N-acetyltransferase"/>
</dbReference>
<evidence type="ECO:0000259" key="1">
    <source>
        <dbReference type="Pfam" id="PF13302"/>
    </source>
</evidence>
<dbReference type="GO" id="GO:0016747">
    <property type="term" value="F:acyltransferase activity, transferring groups other than amino-acyl groups"/>
    <property type="evidence" value="ECO:0007669"/>
    <property type="project" value="InterPro"/>
</dbReference>
<dbReference type="PANTHER" id="PTHR43792">
    <property type="entry name" value="GNAT FAMILY, PUTATIVE (AFU_ORTHOLOGUE AFUA_3G00765)-RELATED-RELATED"/>
    <property type="match status" value="1"/>
</dbReference>
<dbReference type="Proteomes" id="UP000065261">
    <property type="component" value="Chromosome II"/>
</dbReference>
<organism evidence="2">
    <name type="scientific">Pseudoalteromonas translucida KMM 520</name>
    <dbReference type="NCBI Taxonomy" id="1315283"/>
    <lineage>
        <taxon>Bacteria</taxon>
        <taxon>Pseudomonadati</taxon>
        <taxon>Pseudomonadota</taxon>
        <taxon>Gammaproteobacteria</taxon>
        <taxon>Alteromonadales</taxon>
        <taxon>Pseudoalteromonadaceae</taxon>
        <taxon>Pseudoalteromonas</taxon>
    </lineage>
</organism>
<dbReference type="Gene3D" id="3.40.630.30">
    <property type="match status" value="1"/>
</dbReference>
<sequence length="168" mass="18889">MRRQFNTERLIIRHAVEADAGDLLKLVNQNSFIKYIGDKKIYTLEDAITYIKQAFSNAHQSQGFGPYVITLKNQQLVGVVGFYSRAMLHHPDIGFTLLTAFEKQGYIYEAAKALVENKSIFGINKLCAITSTDNSASQNVLIKLGFKPQGQAIIDKESRSVVSLFLYH</sequence>
<reference evidence="2 3" key="1">
    <citation type="submission" date="2015-03" db="EMBL/GenBank/DDBJ databases">
        <authorList>
            <person name="Murphy D."/>
        </authorList>
    </citation>
    <scope>NUCLEOTIDE SEQUENCE [LARGE SCALE GENOMIC DNA]</scope>
    <source>
        <strain evidence="2 3">KMM 520</strain>
    </source>
</reference>
<dbReference type="PATRIC" id="fig|1315283.4.peg.3577"/>
<dbReference type="KEGG" id="ptn:PTRA_b0519"/>
<proteinExistence type="predicted"/>
<dbReference type="Pfam" id="PF13302">
    <property type="entry name" value="Acetyltransf_3"/>
    <property type="match status" value="1"/>
</dbReference>
<dbReference type="EMBL" id="CP011035">
    <property type="protein sequence ID" value="ALS34988.1"/>
    <property type="molecule type" value="Genomic_DNA"/>
</dbReference>
<dbReference type="InterPro" id="IPR016181">
    <property type="entry name" value="Acyl_CoA_acyltransferase"/>
</dbReference>
<dbReference type="OrthoDB" id="9798081at2"/>
<evidence type="ECO:0000313" key="3">
    <source>
        <dbReference type="Proteomes" id="UP000065261"/>
    </source>
</evidence>
<dbReference type="AlphaFoldDB" id="A0A0U2VBI4"/>
<gene>
    <name evidence="2" type="ORF">PTRA_b0519</name>
</gene>
<evidence type="ECO:0000313" key="2">
    <source>
        <dbReference type="EMBL" id="ALS34988.1"/>
    </source>
</evidence>